<evidence type="ECO:0000313" key="3">
    <source>
        <dbReference type="Proteomes" id="UP001215549"/>
    </source>
</evidence>
<dbReference type="InterPro" id="IPR036930">
    <property type="entry name" value="WGR_dom_sf"/>
</dbReference>
<reference evidence="2 3" key="1">
    <citation type="submission" date="2021-01" db="EMBL/GenBank/DDBJ databases">
        <title>Biogeographic distribution of Paracoccus.</title>
        <authorList>
            <person name="Hollensteiner J."/>
            <person name="Leineberger J."/>
            <person name="Brinkhoff T."/>
            <person name="Daniel R."/>
        </authorList>
    </citation>
    <scope>NUCLEOTIDE SEQUENCE [LARGE SCALE GENOMIC DNA]</scope>
    <source>
        <strain evidence="2 3">DSM 18447</strain>
        <plasmid evidence="2 3">p242883</plasmid>
    </source>
</reference>
<dbReference type="PROSITE" id="PS51977">
    <property type="entry name" value="WGR"/>
    <property type="match status" value="1"/>
</dbReference>
<keyword evidence="2" id="KW-0614">Plasmid</keyword>
<proteinExistence type="predicted"/>
<dbReference type="InterPro" id="IPR008893">
    <property type="entry name" value="WGR_domain"/>
</dbReference>
<protein>
    <submittedName>
        <fullName evidence="2">WGR domain-containing protein</fullName>
    </submittedName>
</protein>
<dbReference type="Gene3D" id="2.20.140.10">
    <property type="entry name" value="WGR domain"/>
    <property type="match status" value="1"/>
</dbReference>
<geneLocation type="plasmid" evidence="2 3">
    <name>p242883</name>
</geneLocation>
<dbReference type="Proteomes" id="UP001215549">
    <property type="component" value="Plasmid p242883"/>
</dbReference>
<name>A0ABY7SF34_9RHOB</name>
<accession>A0ABY7SF34</accession>
<evidence type="ECO:0000259" key="1">
    <source>
        <dbReference type="PROSITE" id="PS51977"/>
    </source>
</evidence>
<sequence>MQAPDPIHLTRTDPACNMARFYHLELQPDLFGGIRLVRSWGRIGGSGEVRQSWFPSLLEAEGARGGWLRRKLARGYMTD</sequence>
<dbReference type="EMBL" id="CP067141">
    <property type="protein sequence ID" value="WCR05553.1"/>
    <property type="molecule type" value="Genomic_DNA"/>
</dbReference>
<keyword evidence="3" id="KW-1185">Reference proteome</keyword>
<evidence type="ECO:0000313" key="2">
    <source>
        <dbReference type="EMBL" id="WCR05553.1"/>
    </source>
</evidence>
<dbReference type="Pfam" id="PF05406">
    <property type="entry name" value="WGR"/>
    <property type="match status" value="1"/>
</dbReference>
<feature type="domain" description="WGR" evidence="1">
    <location>
        <begin position="1"/>
        <end position="79"/>
    </location>
</feature>
<organism evidence="2 3">
    <name type="scientific">Paracoccus saliphilus</name>
    <dbReference type="NCBI Taxonomy" id="405559"/>
    <lineage>
        <taxon>Bacteria</taxon>
        <taxon>Pseudomonadati</taxon>
        <taxon>Pseudomonadota</taxon>
        <taxon>Alphaproteobacteria</taxon>
        <taxon>Rhodobacterales</taxon>
        <taxon>Paracoccaceae</taxon>
        <taxon>Paracoccus</taxon>
    </lineage>
</organism>
<dbReference type="InterPro" id="IPR049809">
    <property type="entry name" value="YehF/YfeS-like_WGR"/>
</dbReference>
<dbReference type="CDD" id="cd07996">
    <property type="entry name" value="WGR_MMR_like"/>
    <property type="match status" value="1"/>
</dbReference>
<dbReference type="SUPFAM" id="SSF142921">
    <property type="entry name" value="WGR domain-like"/>
    <property type="match status" value="1"/>
</dbReference>
<gene>
    <name evidence="2" type="ORF">JHX88_22120</name>
</gene>
<dbReference type="SMART" id="SM00773">
    <property type="entry name" value="WGR"/>
    <property type="match status" value="1"/>
</dbReference>